<dbReference type="Gene3D" id="3.40.1440.10">
    <property type="entry name" value="GIY-YIG endonuclease"/>
    <property type="match status" value="1"/>
</dbReference>
<dbReference type="AlphaFoldDB" id="A0A8J4H5R1"/>
<dbReference type="Proteomes" id="UP000677918">
    <property type="component" value="Unassembled WGS sequence"/>
</dbReference>
<protein>
    <recommendedName>
        <fullName evidence="3">GIY-YIG nuclease family protein</fullName>
    </recommendedName>
</protein>
<proteinExistence type="predicted"/>
<dbReference type="SUPFAM" id="SSF82771">
    <property type="entry name" value="GIY-YIG endonuclease"/>
    <property type="match status" value="1"/>
</dbReference>
<comment type="caution">
    <text evidence="1">The sequence shown here is derived from an EMBL/GenBank/DDBJ whole genome shotgun (WGS) entry which is preliminary data.</text>
</comment>
<gene>
    <name evidence="1" type="ORF">XYCOK13_41630</name>
</gene>
<evidence type="ECO:0000313" key="1">
    <source>
        <dbReference type="EMBL" id="GIQ71339.1"/>
    </source>
</evidence>
<evidence type="ECO:0000313" key="2">
    <source>
        <dbReference type="Proteomes" id="UP000677918"/>
    </source>
</evidence>
<dbReference type="EMBL" id="BOVK01000081">
    <property type="protein sequence ID" value="GIQ71339.1"/>
    <property type="molecule type" value="Genomic_DNA"/>
</dbReference>
<keyword evidence="2" id="KW-1185">Reference proteome</keyword>
<dbReference type="InterPro" id="IPR035901">
    <property type="entry name" value="GIY-YIG_endonuc_sf"/>
</dbReference>
<reference evidence="1" key="1">
    <citation type="submission" date="2021-04" db="EMBL/GenBank/DDBJ databases">
        <title>Draft genome sequence of Xylanibacillus composti strain K13.</title>
        <authorList>
            <person name="Uke A."/>
            <person name="Chhe C."/>
            <person name="Baramee S."/>
            <person name="Kosugi A."/>
        </authorList>
    </citation>
    <scope>NUCLEOTIDE SEQUENCE</scope>
    <source>
        <strain evidence="1">K13</strain>
    </source>
</reference>
<accession>A0A8J4H5R1</accession>
<organism evidence="1 2">
    <name type="scientific">Xylanibacillus composti</name>
    <dbReference type="NCBI Taxonomy" id="1572762"/>
    <lineage>
        <taxon>Bacteria</taxon>
        <taxon>Bacillati</taxon>
        <taxon>Bacillota</taxon>
        <taxon>Bacilli</taxon>
        <taxon>Bacillales</taxon>
        <taxon>Paenibacillaceae</taxon>
        <taxon>Xylanibacillus</taxon>
    </lineage>
</organism>
<evidence type="ECO:0008006" key="3">
    <source>
        <dbReference type="Google" id="ProtNLM"/>
    </source>
</evidence>
<dbReference type="CDD" id="cd10451">
    <property type="entry name" value="GIY-YIG_LuxR_like"/>
    <property type="match status" value="1"/>
</dbReference>
<dbReference type="RefSeq" id="WP_213414135.1">
    <property type="nucleotide sequence ID" value="NZ_BOVK01000081.1"/>
</dbReference>
<name>A0A8J4H5R1_9BACL</name>
<sequence length="131" mass="15531">MTMDKQKRKEMAKAYVQTHRPMGVYQLLNKTNGKRLIGSSMNLDGAYNGLRFQLNMGSYYINKELQDDWKKYGEENFSFEVLQTLKPQEEFLQSDEELVKYKKELEELEQLMLEELQPYGERGYNKPDKNG</sequence>